<evidence type="ECO:0000256" key="10">
    <source>
        <dbReference type="PROSITE-ProRule" id="PRU00182"/>
    </source>
</evidence>
<evidence type="ECO:0000256" key="4">
    <source>
        <dbReference type="ARBA" id="ARBA00022840"/>
    </source>
</evidence>
<keyword evidence="4 9" id="KW-0067">ATP-binding</keyword>
<reference evidence="12 13" key="1">
    <citation type="journal article" date="2017" name="Nat. Commun.">
        <title>In situ click chemistry generation of cyclooxygenase-2 inhibitors.</title>
        <authorList>
            <person name="Bhardwaj A."/>
            <person name="Kaur J."/>
            <person name="Wuest M."/>
            <person name="Wuest F."/>
        </authorList>
    </citation>
    <scope>NUCLEOTIDE SEQUENCE [LARGE SCALE GENOMIC DNA]</scope>
    <source>
        <strain evidence="12">S2_018_000_R2_106</strain>
    </source>
</reference>
<name>A0A6N4RAX9_BLAVI</name>
<dbReference type="CDD" id="cd00805">
    <property type="entry name" value="TyrRS_core"/>
    <property type="match status" value="1"/>
</dbReference>
<dbReference type="CDD" id="cd00165">
    <property type="entry name" value="S4"/>
    <property type="match status" value="1"/>
</dbReference>
<feature type="binding site" evidence="9">
    <location>
        <position position="258"/>
    </location>
    <ligand>
        <name>ATP</name>
        <dbReference type="ChEBI" id="CHEBI:30616"/>
    </ligand>
</feature>
<dbReference type="Pfam" id="PF01479">
    <property type="entry name" value="S4"/>
    <property type="match status" value="1"/>
</dbReference>
<comment type="similarity">
    <text evidence="9">Belongs to the class-I aminoacyl-tRNA synthetase family. TyrS type 2 subfamily.</text>
</comment>
<organism evidence="12 13">
    <name type="scientific">Blastochloris viridis</name>
    <name type="common">Rhodopseudomonas viridis</name>
    <dbReference type="NCBI Taxonomy" id="1079"/>
    <lineage>
        <taxon>Bacteria</taxon>
        <taxon>Pseudomonadati</taxon>
        <taxon>Pseudomonadota</taxon>
        <taxon>Alphaproteobacteria</taxon>
        <taxon>Hyphomicrobiales</taxon>
        <taxon>Blastochloridaceae</taxon>
        <taxon>Blastochloris</taxon>
    </lineage>
</organism>
<dbReference type="Proteomes" id="UP000320948">
    <property type="component" value="Unassembled WGS sequence"/>
</dbReference>
<dbReference type="SUPFAM" id="SSF55174">
    <property type="entry name" value="Alpha-L RNA-binding motif"/>
    <property type="match status" value="1"/>
</dbReference>
<dbReference type="GO" id="GO:0004831">
    <property type="term" value="F:tyrosine-tRNA ligase activity"/>
    <property type="evidence" value="ECO:0007669"/>
    <property type="project" value="UniProtKB-UniRule"/>
</dbReference>
<dbReference type="SMART" id="SM00363">
    <property type="entry name" value="S4"/>
    <property type="match status" value="1"/>
</dbReference>
<gene>
    <name evidence="9" type="primary">tyrS</name>
    <name evidence="12" type="ORF">DI628_00925</name>
</gene>
<protein>
    <recommendedName>
        <fullName evidence="9">Tyrosine--tRNA ligase</fullName>
        <ecNumber evidence="9">6.1.1.1</ecNumber>
    </recommendedName>
    <alternativeName>
        <fullName evidence="9">Tyrosyl-tRNA synthetase</fullName>
        <shortName evidence="9">TyrRS</shortName>
    </alternativeName>
</protein>
<keyword evidence="5 10" id="KW-0694">RNA-binding</keyword>
<evidence type="ECO:0000256" key="5">
    <source>
        <dbReference type="ARBA" id="ARBA00022884"/>
    </source>
</evidence>
<dbReference type="Gene3D" id="3.40.50.620">
    <property type="entry name" value="HUPs"/>
    <property type="match status" value="1"/>
</dbReference>
<evidence type="ECO:0000259" key="11">
    <source>
        <dbReference type="SMART" id="SM00363"/>
    </source>
</evidence>
<dbReference type="InterPro" id="IPR024108">
    <property type="entry name" value="Tyr-tRNA-ligase_bac_2"/>
</dbReference>
<dbReference type="InterPro" id="IPR024088">
    <property type="entry name" value="Tyr-tRNA-ligase_bac-type"/>
</dbReference>
<dbReference type="InterPro" id="IPR001412">
    <property type="entry name" value="aa-tRNA-synth_I_CS"/>
</dbReference>
<dbReference type="InterPro" id="IPR002305">
    <property type="entry name" value="aa-tRNA-synth_Ic"/>
</dbReference>
<feature type="short sequence motif" description="'HIGH' region" evidence="9">
    <location>
        <begin position="65"/>
        <end position="74"/>
    </location>
</feature>
<evidence type="ECO:0000256" key="8">
    <source>
        <dbReference type="ARBA" id="ARBA00048248"/>
    </source>
</evidence>
<comment type="subcellular location">
    <subcellularLocation>
        <location evidence="9">Cytoplasm</location>
    </subcellularLocation>
</comment>
<dbReference type="PANTHER" id="PTHR11766:SF1">
    <property type="entry name" value="TYROSINE--TRNA LIGASE"/>
    <property type="match status" value="1"/>
</dbReference>
<evidence type="ECO:0000256" key="9">
    <source>
        <dbReference type="HAMAP-Rule" id="MF_02007"/>
    </source>
</evidence>
<comment type="catalytic activity">
    <reaction evidence="8 9">
        <text>tRNA(Tyr) + L-tyrosine + ATP = L-tyrosyl-tRNA(Tyr) + AMP + diphosphate + H(+)</text>
        <dbReference type="Rhea" id="RHEA:10220"/>
        <dbReference type="Rhea" id="RHEA-COMP:9706"/>
        <dbReference type="Rhea" id="RHEA-COMP:9707"/>
        <dbReference type="ChEBI" id="CHEBI:15378"/>
        <dbReference type="ChEBI" id="CHEBI:30616"/>
        <dbReference type="ChEBI" id="CHEBI:33019"/>
        <dbReference type="ChEBI" id="CHEBI:58315"/>
        <dbReference type="ChEBI" id="CHEBI:78442"/>
        <dbReference type="ChEBI" id="CHEBI:78536"/>
        <dbReference type="ChEBI" id="CHEBI:456215"/>
        <dbReference type="EC" id="6.1.1.1"/>
    </reaction>
</comment>
<keyword evidence="3 9" id="KW-0547">Nucleotide-binding</keyword>
<dbReference type="InterPro" id="IPR002307">
    <property type="entry name" value="Tyr-tRNA-ligase"/>
</dbReference>
<evidence type="ECO:0000256" key="1">
    <source>
        <dbReference type="ARBA" id="ARBA00022490"/>
    </source>
</evidence>
<dbReference type="EMBL" id="VAFM01000001">
    <property type="protein sequence ID" value="TKW61222.1"/>
    <property type="molecule type" value="Genomic_DNA"/>
</dbReference>
<comment type="caution">
    <text evidence="12">The sequence shown here is derived from an EMBL/GenBank/DDBJ whole genome shotgun (WGS) entry which is preliminary data.</text>
</comment>
<sequence>MNTTVPAKPSAEILAEAARQHAILSEGTAAIYPEKGVHGKDGLFDKLVTSLMENRPLRIKLGMDPTAPDIHLGHTVALNAMRKFQNLGHKVLPLIGNYTALIGDPSGRNSTRPPLTEEQIMQNAETYKEQIFKIIENDPAKCRLMWNGDWLKELSFADTIKLCAQVSVAQLIAKEDFGNRLANQTPISLHEFLYPLMQGYDSIAMQEREGCDIEFGGTDQTFNCLMGRQLMQARGMEPQIVMTFPLLEGLDGVMKMSKSKANYIGVTENPTDMFGKTMSIPDSLLDRWYSLLTTIPAAERPSHPMEAKKKLAHFITARFHGEAAADEARTAFESRFSKREMPTDMPELKLPLEALTTLTDLVVAANFATSKSEARRLIEQGGVKLNGEQHKDPTAPVKLETPFILQVGKLKLAKITA</sequence>
<evidence type="ECO:0000313" key="13">
    <source>
        <dbReference type="Proteomes" id="UP000320948"/>
    </source>
</evidence>
<dbReference type="PROSITE" id="PS00178">
    <property type="entry name" value="AA_TRNA_LIGASE_I"/>
    <property type="match status" value="1"/>
</dbReference>
<dbReference type="GO" id="GO:0006437">
    <property type="term" value="P:tyrosyl-tRNA aminoacylation"/>
    <property type="evidence" value="ECO:0007669"/>
    <property type="project" value="UniProtKB-UniRule"/>
</dbReference>
<dbReference type="HAMAP" id="MF_02007">
    <property type="entry name" value="Tyr_tRNA_synth_type2"/>
    <property type="match status" value="1"/>
</dbReference>
<dbReference type="EC" id="6.1.1.1" evidence="9"/>
<evidence type="ECO:0000256" key="3">
    <source>
        <dbReference type="ARBA" id="ARBA00022741"/>
    </source>
</evidence>
<comment type="function">
    <text evidence="9">Catalyzes the attachment of tyrosine to tRNA(Tyr) in a two-step reaction: tyrosine is first activated by ATP to form Tyr-AMP and then transferred to the acceptor end of tRNA(Tyr).</text>
</comment>
<comment type="subunit">
    <text evidence="9">Homodimer.</text>
</comment>
<dbReference type="Gene3D" id="3.10.290.10">
    <property type="entry name" value="RNA-binding S4 domain"/>
    <property type="match status" value="1"/>
</dbReference>
<keyword evidence="1 9" id="KW-0963">Cytoplasm</keyword>
<dbReference type="Pfam" id="PF00579">
    <property type="entry name" value="tRNA-synt_1b"/>
    <property type="match status" value="1"/>
</dbReference>
<evidence type="ECO:0000256" key="6">
    <source>
        <dbReference type="ARBA" id="ARBA00022917"/>
    </source>
</evidence>
<dbReference type="GO" id="GO:0005524">
    <property type="term" value="F:ATP binding"/>
    <property type="evidence" value="ECO:0007669"/>
    <property type="project" value="UniProtKB-UniRule"/>
</dbReference>
<keyword evidence="2 9" id="KW-0436">Ligase</keyword>
<dbReference type="SUPFAM" id="SSF52374">
    <property type="entry name" value="Nucleotidylyl transferase"/>
    <property type="match status" value="1"/>
</dbReference>
<dbReference type="PROSITE" id="PS50889">
    <property type="entry name" value="S4"/>
    <property type="match status" value="1"/>
</dbReference>
<dbReference type="InterPro" id="IPR002942">
    <property type="entry name" value="S4_RNA-bd"/>
</dbReference>
<evidence type="ECO:0000256" key="7">
    <source>
        <dbReference type="ARBA" id="ARBA00023146"/>
    </source>
</evidence>
<keyword evidence="6 9" id="KW-0648">Protein biosynthesis</keyword>
<dbReference type="NCBIfam" id="TIGR00234">
    <property type="entry name" value="tyrS"/>
    <property type="match status" value="1"/>
</dbReference>
<dbReference type="GO" id="GO:0005829">
    <property type="term" value="C:cytosol"/>
    <property type="evidence" value="ECO:0007669"/>
    <property type="project" value="TreeGrafter"/>
</dbReference>
<evidence type="ECO:0000313" key="12">
    <source>
        <dbReference type="EMBL" id="TKW61222.1"/>
    </source>
</evidence>
<feature type="domain" description="RNA-binding S4" evidence="11">
    <location>
        <begin position="356"/>
        <end position="416"/>
    </location>
</feature>
<dbReference type="GO" id="GO:0003723">
    <property type="term" value="F:RNA binding"/>
    <property type="evidence" value="ECO:0007669"/>
    <property type="project" value="UniProtKB-KW"/>
</dbReference>
<keyword evidence="7 9" id="KW-0030">Aminoacyl-tRNA synthetase</keyword>
<proteinExistence type="inferred from homology"/>
<dbReference type="AlphaFoldDB" id="A0A6N4RAX9"/>
<accession>A0A6N4RAX9</accession>
<dbReference type="PRINTS" id="PR01040">
    <property type="entry name" value="TRNASYNTHTYR"/>
</dbReference>
<feature type="short sequence motif" description="'KMSKS' region" evidence="9">
    <location>
        <begin position="255"/>
        <end position="259"/>
    </location>
</feature>
<evidence type="ECO:0000256" key="2">
    <source>
        <dbReference type="ARBA" id="ARBA00022598"/>
    </source>
</evidence>
<dbReference type="PANTHER" id="PTHR11766">
    <property type="entry name" value="TYROSYL-TRNA SYNTHETASE"/>
    <property type="match status" value="1"/>
</dbReference>
<dbReference type="Gene3D" id="1.10.240.10">
    <property type="entry name" value="Tyrosyl-Transfer RNA Synthetase"/>
    <property type="match status" value="1"/>
</dbReference>
<dbReference type="InterPro" id="IPR036986">
    <property type="entry name" value="S4_RNA-bd_sf"/>
</dbReference>
<dbReference type="InterPro" id="IPR014729">
    <property type="entry name" value="Rossmann-like_a/b/a_fold"/>
</dbReference>